<dbReference type="InterPro" id="IPR010982">
    <property type="entry name" value="Lambda_DNA-bd_dom_sf"/>
</dbReference>
<evidence type="ECO:0000313" key="2">
    <source>
        <dbReference type="Proteomes" id="UP000276542"/>
    </source>
</evidence>
<comment type="caution">
    <text evidence="1">The sequence shown here is derived from an EMBL/GenBank/DDBJ whole genome shotgun (WGS) entry which is preliminary data.</text>
</comment>
<dbReference type="Pfam" id="PF13413">
    <property type="entry name" value="HTH_25"/>
    <property type="match status" value="1"/>
</dbReference>
<reference evidence="2" key="1">
    <citation type="submission" date="2018-09" db="EMBL/GenBank/DDBJ databases">
        <authorList>
            <person name="Zhu H."/>
        </authorList>
    </citation>
    <scope>NUCLEOTIDE SEQUENCE [LARGE SCALE GENOMIC DNA]</scope>
    <source>
        <strain evidence="2">K1W22B-1</strain>
    </source>
</reference>
<name>A0A3A5HA50_9ACTN</name>
<dbReference type="PANTHER" id="PTHR34475:SF1">
    <property type="entry name" value="CYTOSKELETON PROTEIN RODZ"/>
    <property type="match status" value="1"/>
</dbReference>
<evidence type="ECO:0000313" key="1">
    <source>
        <dbReference type="EMBL" id="RJS47516.1"/>
    </source>
</evidence>
<dbReference type="AlphaFoldDB" id="A0A3A5HA50"/>
<proteinExistence type="predicted"/>
<sequence>MNTQEAADHQGYEDDNRGYETTGSILSAAPDLVEVRRNGGLGALLGAAASAVAIGYLARAASTSSPLDWVLAVGLGLLAAFHLHSFVDARTPLLVADSQGVRIRLGRAWRGVPWGGLASVEVTPRQGLVRDGRLVLVPRNAEKVLADLDASGRRQGKISNLLYGSPFALPLGLSTRVTGDSSEDLTTALRQLAGGGARVVELLPGSQSAAEPVEVVETEDKPRRSLRVPDPRRFLAHAISTVSGGIRAGSEARAERRADNRAARAAEREEARLAEEAAAADAARIVAASPTPAPLREARAGKRAELRASIVSAVDAAEVSEPVAGRQLRRPGSVDLVEEKVTWGDRVRPIARIRESVEPLVIDDFAAQPAADPIIGPNLAAARRRIGLSVDQLAERTRIRPHVIEAIEVDDFVPCGGDFYARGHLRTLARVLGVEIAPLMASYDERYADAPINPRRVFEAELASGAHGGIRSMKGGPNWSILVAAVMTVVLAWSVARLVTDSPVEVREQAPTLQQGPDGSGVPNYIGTQPVTLRLTASDGGARVVVSDDQGDIAFRGSIAAEEKQEISVVPPVTVEVKDNGAVAVAIDGRGKGFVGGAGGQATRTFTPKP</sequence>
<gene>
    <name evidence="1" type="ORF">D4739_15720</name>
</gene>
<dbReference type="GO" id="GO:0003677">
    <property type="term" value="F:DNA binding"/>
    <property type="evidence" value="ECO:0007669"/>
    <property type="project" value="InterPro"/>
</dbReference>
<dbReference type="SUPFAM" id="SSF47413">
    <property type="entry name" value="lambda repressor-like DNA-binding domains"/>
    <property type="match status" value="1"/>
</dbReference>
<dbReference type="OrthoDB" id="5243487at2"/>
<keyword evidence="2" id="KW-1185">Reference proteome</keyword>
<dbReference type="CDD" id="cd00093">
    <property type="entry name" value="HTH_XRE"/>
    <property type="match status" value="1"/>
</dbReference>
<dbReference type="RefSeq" id="WP_120061479.1">
    <property type="nucleotide sequence ID" value="NZ_QYRP01000002.1"/>
</dbReference>
<dbReference type="Proteomes" id="UP000276542">
    <property type="component" value="Unassembled WGS sequence"/>
</dbReference>
<dbReference type="EMBL" id="QYRP01000002">
    <property type="protein sequence ID" value="RJS47516.1"/>
    <property type="molecule type" value="Genomic_DNA"/>
</dbReference>
<accession>A0A3A5HA50</accession>
<dbReference type="InterPro" id="IPR050400">
    <property type="entry name" value="Bact_Cytoskel_RodZ"/>
</dbReference>
<organism evidence="1 2">
    <name type="scientific">Nocardioides cavernaquae</name>
    <dbReference type="NCBI Taxonomy" id="2321396"/>
    <lineage>
        <taxon>Bacteria</taxon>
        <taxon>Bacillati</taxon>
        <taxon>Actinomycetota</taxon>
        <taxon>Actinomycetes</taxon>
        <taxon>Propionibacteriales</taxon>
        <taxon>Nocardioidaceae</taxon>
        <taxon>Nocardioides</taxon>
    </lineage>
</organism>
<dbReference type="PANTHER" id="PTHR34475">
    <property type="match status" value="1"/>
</dbReference>
<protein>
    <submittedName>
        <fullName evidence="1">Helix-turn-helix domain-containing protein</fullName>
    </submittedName>
</protein>
<dbReference type="Gene3D" id="1.10.260.40">
    <property type="entry name" value="lambda repressor-like DNA-binding domains"/>
    <property type="match status" value="1"/>
</dbReference>
<dbReference type="InterPro" id="IPR001387">
    <property type="entry name" value="Cro/C1-type_HTH"/>
</dbReference>